<evidence type="ECO:0000313" key="2">
    <source>
        <dbReference type="EMBL" id="ALA57180.1"/>
    </source>
</evidence>
<protein>
    <submittedName>
        <fullName evidence="2">Uncharacterized protein</fullName>
    </submittedName>
</protein>
<dbReference type="Proteomes" id="UP000069205">
    <property type="component" value="Chromosome"/>
</dbReference>
<dbReference type="AlphaFoldDB" id="A0A0K2G8B8"/>
<dbReference type="STRING" id="42253.NITMOv2_0744"/>
<dbReference type="PATRIC" id="fig|42253.5.peg.736"/>
<accession>A0A0K2G8B8</accession>
<proteinExistence type="predicted"/>
<feature type="region of interest" description="Disordered" evidence="1">
    <location>
        <begin position="627"/>
        <end position="666"/>
    </location>
</feature>
<evidence type="ECO:0000313" key="3">
    <source>
        <dbReference type="Proteomes" id="UP000069205"/>
    </source>
</evidence>
<reference evidence="2 3" key="1">
    <citation type="journal article" date="2015" name="Proc. Natl. Acad. Sci. U.S.A.">
        <title>Expanded metabolic versatility of ubiquitous nitrite-oxidizing bacteria from the genus Nitrospira.</title>
        <authorList>
            <person name="Koch H."/>
            <person name="Lucker S."/>
            <person name="Albertsen M."/>
            <person name="Kitzinger K."/>
            <person name="Herbold C."/>
            <person name="Spieck E."/>
            <person name="Nielsen P.H."/>
            <person name="Wagner M."/>
            <person name="Daims H."/>
        </authorList>
    </citation>
    <scope>NUCLEOTIDE SEQUENCE [LARGE SCALE GENOMIC DNA]</scope>
    <source>
        <strain evidence="2 3">NSP M-1</strain>
    </source>
</reference>
<organism evidence="2 3">
    <name type="scientific">Nitrospira moscoviensis</name>
    <dbReference type="NCBI Taxonomy" id="42253"/>
    <lineage>
        <taxon>Bacteria</taxon>
        <taxon>Pseudomonadati</taxon>
        <taxon>Nitrospirota</taxon>
        <taxon>Nitrospiria</taxon>
        <taxon>Nitrospirales</taxon>
        <taxon>Nitrospiraceae</taxon>
        <taxon>Nitrospira</taxon>
    </lineage>
</organism>
<dbReference type="Gene3D" id="3.40.50.1460">
    <property type="match status" value="1"/>
</dbReference>
<gene>
    <name evidence="2" type="ORF">NITMOv2_0744</name>
</gene>
<evidence type="ECO:0000256" key="1">
    <source>
        <dbReference type="SAM" id="MobiDB-lite"/>
    </source>
</evidence>
<name>A0A0K2G8B8_NITMO</name>
<sequence>MRVSARRAALCAVAAAAILCAGCSWYQRVMRGDGLAGVTPVPLAPVLRFSPTVPAAAIPYQNACGEPASLPIASQLTEVIPQKLGRVFTGLAADPGPGRPAGSDGVIEIGLGLKQIDVAVLRPMRAGYPVTVTIGLDATFLADDGTVLFTKKLQSAGQGEVKVREQSCDIAGLEPVVREAVELAGEGIARQAAESIRIREFADRRKADRPAVAAVPAGAPAAAETIAENPTPAIRNVEQQTAESAPVQPVALTFRAILRDENRDQLLHHEESLTVEIEVKNDGAVEAKGIEVVLSGTPALLAAFPPTFSIGDLQPGEMKRTAGTGRVLAPKEPLQAELVLSLRSATPVEAVPLDKKFTVLIKPEPAAAGEAVADVDQPPKPAAALKQPKAVIVAIGVGRYRDEQVASVKYAGRDAEVMAGYLRALANVPEDRVRVLVDTHALKQDLAETFDEWLPKRVDPSTVVYVFFSGRALVDGVTGAVSLVPFDGTTSAIHRLYSVRRLQESLARASIHKAILMFDVSLEPAPGVDPATVPQPVWDAEGGERKDQMMWMVAHKGLQEAHGYEPARHGLFTYHLLRGLQGLADVDHDGTVVAGELCTYARSHTNRIAREQFGNEQDPLCLPPPGQGAMVRIHPMAKGNNPKPAKKEEAAPAAQNSKPGPVGPTP</sequence>
<dbReference type="EMBL" id="CP011801">
    <property type="protein sequence ID" value="ALA57180.1"/>
    <property type="molecule type" value="Genomic_DNA"/>
</dbReference>
<keyword evidence="3" id="KW-1185">Reference proteome</keyword>
<dbReference type="KEGG" id="nmv:NITMOv2_0744"/>